<dbReference type="GeneID" id="54347504"/>
<dbReference type="OrthoDB" id="3650630at2759"/>
<name>A0A6A5RQJ8_9PLEO</name>
<evidence type="ECO:0000313" key="3">
    <source>
        <dbReference type="Proteomes" id="UP000800082"/>
    </source>
</evidence>
<dbReference type="EMBL" id="ML978964">
    <property type="protein sequence ID" value="KAF1929939.1"/>
    <property type="molecule type" value="Genomic_DNA"/>
</dbReference>
<accession>A0A6A5RQJ8</accession>
<dbReference type="Proteomes" id="UP000800082">
    <property type="component" value="Unassembled WGS sequence"/>
</dbReference>
<reference evidence="2" key="1">
    <citation type="journal article" date="2020" name="Stud. Mycol.">
        <title>101 Dothideomycetes genomes: a test case for predicting lifestyles and emergence of pathogens.</title>
        <authorList>
            <person name="Haridas S."/>
            <person name="Albert R."/>
            <person name="Binder M."/>
            <person name="Bloem J."/>
            <person name="Labutti K."/>
            <person name="Salamov A."/>
            <person name="Andreopoulos B."/>
            <person name="Baker S."/>
            <person name="Barry K."/>
            <person name="Bills G."/>
            <person name="Bluhm B."/>
            <person name="Cannon C."/>
            <person name="Castanera R."/>
            <person name="Culley D."/>
            <person name="Daum C."/>
            <person name="Ezra D."/>
            <person name="Gonzalez J."/>
            <person name="Henrissat B."/>
            <person name="Kuo A."/>
            <person name="Liang C."/>
            <person name="Lipzen A."/>
            <person name="Lutzoni F."/>
            <person name="Magnuson J."/>
            <person name="Mondo S."/>
            <person name="Nolan M."/>
            <person name="Ohm R."/>
            <person name="Pangilinan J."/>
            <person name="Park H.-J."/>
            <person name="Ramirez L."/>
            <person name="Alfaro M."/>
            <person name="Sun H."/>
            <person name="Tritt A."/>
            <person name="Yoshinaga Y."/>
            <person name="Zwiers L.-H."/>
            <person name="Turgeon B."/>
            <person name="Goodwin S."/>
            <person name="Spatafora J."/>
            <person name="Crous P."/>
            <person name="Grigoriev I."/>
        </authorList>
    </citation>
    <scope>NUCLEOTIDE SEQUENCE</scope>
    <source>
        <strain evidence="2">CBS 183.55</strain>
    </source>
</reference>
<gene>
    <name evidence="2" type="ORF">M421DRAFT_380901</name>
</gene>
<proteinExistence type="predicted"/>
<feature type="region of interest" description="Disordered" evidence="1">
    <location>
        <begin position="88"/>
        <end position="123"/>
    </location>
</feature>
<keyword evidence="3" id="KW-1185">Reference proteome</keyword>
<dbReference type="RefSeq" id="XP_033450187.1">
    <property type="nucleotide sequence ID" value="XM_033589855.1"/>
</dbReference>
<sequence>MLDPFIEDPQQLPGGKHSRINGFHPYANEHEMTLAFKYIFTTEDIAETTSSLWIGTQLDFQAMLAGDEQQTPPKKPRLQEDGLKILDSRSRPVRSKTPEATIHLTDLPPPPSKSKATGGLPTPPDRYESVAVAAPPSQPPFVDYKRRSVSYTTLQDVYGLLDRIERTSYVGALFLEAYAERLRDDYCKACWLKRNVNLDWH</sequence>
<evidence type="ECO:0000256" key="1">
    <source>
        <dbReference type="SAM" id="MobiDB-lite"/>
    </source>
</evidence>
<organism evidence="2 3">
    <name type="scientific">Didymella exigua CBS 183.55</name>
    <dbReference type="NCBI Taxonomy" id="1150837"/>
    <lineage>
        <taxon>Eukaryota</taxon>
        <taxon>Fungi</taxon>
        <taxon>Dikarya</taxon>
        <taxon>Ascomycota</taxon>
        <taxon>Pezizomycotina</taxon>
        <taxon>Dothideomycetes</taxon>
        <taxon>Pleosporomycetidae</taxon>
        <taxon>Pleosporales</taxon>
        <taxon>Pleosporineae</taxon>
        <taxon>Didymellaceae</taxon>
        <taxon>Didymella</taxon>
    </lineage>
</organism>
<dbReference type="AlphaFoldDB" id="A0A6A5RQJ8"/>
<protein>
    <submittedName>
        <fullName evidence="2">Uncharacterized protein</fullName>
    </submittedName>
</protein>
<evidence type="ECO:0000313" key="2">
    <source>
        <dbReference type="EMBL" id="KAF1929939.1"/>
    </source>
</evidence>